<evidence type="ECO:0000313" key="5">
    <source>
        <dbReference type="Proteomes" id="UP000317078"/>
    </source>
</evidence>
<dbReference type="GO" id="GO:0000976">
    <property type="term" value="F:transcription cis-regulatory region binding"/>
    <property type="evidence" value="ECO:0007669"/>
    <property type="project" value="TreeGrafter"/>
</dbReference>
<dbReference type="Proteomes" id="UP000317078">
    <property type="component" value="Unassembled WGS sequence"/>
</dbReference>
<evidence type="ECO:0000256" key="1">
    <source>
        <dbReference type="ARBA" id="ARBA00023125"/>
    </source>
</evidence>
<dbReference type="SMART" id="SM00448">
    <property type="entry name" value="REC"/>
    <property type="match status" value="1"/>
</dbReference>
<keyword evidence="2" id="KW-0597">Phosphoprotein</keyword>
<feature type="domain" description="Response regulatory" evidence="3">
    <location>
        <begin position="2"/>
        <end position="112"/>
    </location>
</feature>
<evidence type="ECO:0000259" key="3">
    <source>
        <dbReference type="PROSITE" id="PS50110"/>
    </source>
</evidence>
<dbReference type="InterPro" id="IPR011006">
    <property type="entry name" value="CheY-like_superfamily"/>
</dbReference>
<proteinExistence type="predicted"/>
<dbReference type="OrthoDB" id="7060229at2"/>
<dbReference type="PANTHER" id="PTHR48111:SF38">
    <property type="entry name" value="TWO-COMPONENT RESPONSE REGULATOR"/>
    <property type="match status" value="1"/>
</dbReference>
<protein>
    <submittedName>
        <fullName evidence="4">Response regulator</fullName>
    </submittedName>
</protein>
<dbReference type="Pfam" id="PF00072">
    <property type="entry name" value="Response_reg"/>
    <property type="match status" value="1"/>
</dbReference>
<reference evidence="4 5" key="1">
    <citation type="journal article" date="2019" name="Environ. Microbiol.">
        <title>Species interactions and distinct microbial communities in high Arctic permafrost affected cryosols are associated with the CH4 and CO2 gas fluxes.</title>
        <authorList>
            <person name="Altshuler I."/>
            <person name="Hamel J."/>
            <person name="Turney S."/>
            <person name="Magnuson E."/>
            <person name="Levesque R."/>
            <person name="Greer C."/>
            <person name="Whyte L.G."/>
        </authorList>
    </citation>
    <scope>NUCLEOTIDE SEQUENCE [LARGE SCALE GENOMIC DNA]</scope>
    <source>
        <strain evidence="4 5">S9.3B</strain>
    </source>
</reference>
<keyword evidence="1" id="KW-0238">DNA-binding</keyword>
<dbReference type="GO" id="GO:0032993">
    <property type="term" value="C:protein-DNA complex"/>
    <property type="evidence" value="ECO:0007669"/>
    <property type="project" value="TreeGrafter"/>
</dbReference>
<dbReference type="EMBL" id="RCZP01000020">
    <property type="protein sequence ID" value="TPG52515.1"/>
    <property type="molecule type" value="Genomic_DNA"/>
</dbReference>
<dbReference type="GO" id="GO:0005829">
    <property type="term" value="C:cytosol"/>
    <property type="evidence" value="ECO:0007669"/>
    <property type="project" value="TreeGrafter"/>
</dbReference>
<dbReference type="InterPro" id="IPR039420">
    <property type="entry name" value="WalR-like"/>
</dbReference>
<dbReference type="GO" id="GO:0000156">
    <property type="term" value="F:phosphorelay response regulator activity"/>
    <property type="evidence" value="ECO:0007669"/>
    <property type="project" value="TreeGrafter"/>
</dbReference>
<dbReference type="SUPFAM" id="SSF52172">
    <property type="entry name" value="CheY-like"/>
    <property type="match status" value="1"/>
</dbReference>
<feature type="modified residue" description="4-aspartylphosphate" evidence="2">
    <location>
        <position position="52"/>
    </location>
</feature>
<evidence type="ECO:0000256" key="2">
    <source>
        <dbReference type="PROSITE-ProRule" id="PRU00169"/>
    </source>
</evidence>
<dbReference type="Gene3D" id="3.40.50.2300">
    <property type="match status" value="1"/>
</dbReference>
<accession>A0A502FSR8</accession>
<dbReference type="PROSITE" id="PS50110">
    <property type="entry name" value="RESPONSE_REGULATORY"/>
    <property type="match status" value="1"/>
</dbReference>
<comment type="caution">
    <text evidence="4">The sequence shown here is derived from an EMBL/GenBank/DDBJ whole genome shotgun (WGS) entry which is preliminary data.</text>
</comment>
<keyword evidence="5" id="KW-1185">Reference proteome</keyword>
<dbReference type="GO" id="GO:0006355">
    <property type="term" value="P:regulation of DNA-templated transcription"/>
    <property type="evidence" value="ECO:0007669"/>
    <property type="project" value="TreeGrafter"/>
</dbReference>
<evidence type="ECO:0000313" key="4">
    <source>
        <dbReference type="EMBL" id="TPG52515.1"/>
    </source>
</evidence>
<dbReference type="InterPro" id="IPR001789">
    <property type="entry name" value="Sig_transdc_resp-reg_receiver"/>
</dbReference>
<organism evidence="4 5">
    <name type="scientific">Muricoccus nepalensis</name>
    <dbReference type="NCBI Taxonomy" id="1854500"/>
    <lineage>
        <taxon>Bacteria</taxon>
        <taxon>Pseudomonadati</taxon>
        <taxon>Pseudomonadota</taxon>
        <taxon>Alphaproteobacteria</taxon>
        <taxon>Acetobacterales</taxon>
        <taxon>Roseomonadaceae</taxon>
        <taxon>Muricoccus</taxon>
    </lineage>
</organism>
<dbReference type="AlphaFoldDB" id="A0A502FSR8"/>
<dbReference type="PANTHER" id="PTHR48111">
    <property type="entry name" value="REGULATOR OF RPOS"/>
    <property type="match status" value="1"/>
</dbReference>
<name>A0A502FSR8_9PROT</name>
<gene>
    <name evidence="4" type="ORF">EAH89_18165</name>
</gene>
<sequence>MRVLVVEDEGLVALEIQVGLEVAGHEVVGVAEDVASAGALARTERPDLALIDVRLARGESGLDVAADLTALGVPCLFVTGNCPEGRGQGLALGCLHKPFDERQLTGAVAAAEALLHGRPLPRRLPMGLHLYVEGGTNSGGR</sequence>